<dbReference type="EMBL" id="VSSQ01008380">
    <property type="protein sequence ID" value="MPM38709.1"/>
    <property type="molecule type" value="Genomic_DNA"/>
</dbReference>
<organism evidence="1">
    <name type="scientific">bioreactor metagenome</name>
    <dbReference type="NCBI Taxonomy" id="1076179"/>
    <lineage>
        <taxon>unclassified sequences</taxon>
        <taxon>metagenomes</taxon>
        <taxon>ecological metagenomes</taxon>
    </lineage>
</organism>
<accession>A0A644ZD83</accession>
<comment type="caution">
    <text evidence="1">The sequence shown here is derived from an EMBL/GenBank/DDBJ whole genome shotgun (WGS) entry which is preliminary data.</text>
</comment>
<proteinExistence type="predicted"/>
<sequence>MISCTEFIPAYSELFKYIESIDGFDGVLKYWNHLGETGLKNLDENVRRYGIMGCYKYWSGTLNEEAADFTMTVDEEAGDFTIDMHYCPSKGRLLNLDYMEPYPKYCYHCDILYRRVLEPLGYKYDYDFSGIDKAKCFCRITAPGKWENKE</sequence>
<gene>
    <name evidence="1" type="ORF">SDC9_85339</name>
</gene>
<evidence type="ECO:0000313" key="1">
    <source>
        <dbReference type="EMBL" id="MPM38709.1"/>
    </source>
</evidence>
<reference evidence="1" key="1">
    <citation type="submission" date="2019-08" db="EMBL/GenBank/DDBJ databases">
        <authorList>
            <person name="Kucharzyk K."/>
            <person name="Murdoch R.W."/>
            <person name="Higgins S."/>
            <person name="Loffler F."/>
        </authorList>
    </citation>
    <scope>NUCLEOTIDE SEQUENCE</scope>
</reference>
<name>A0A644ZD83_9ZZZZ</name>
<dbReference type="AlphaFoldDB" id="A0A644ZD83"/>
<protein>
    <submittedName>
        <fullName evidence="1">Uncharacterized protein</fullName>
    </submittedName>
</protein>